<dbReference type="EMBL" id="BPQJ01000058">
    <property type="protein sequence ID" value="GJD66211.1"/>
    <property type="molecule type" value="Genomic_DNA"/>
</dbReference>
<sequence length="66" mass="7378">MEGEKFSGHSLRAGFTTAAAGHHLDKSHPAIRGIRCTCEVAQRHVEAITVPVLRRLLDVRDRSLRF</sequence>
<evidence type="ECO:0000313" key="1">
    <source>
        <dbReference type="EMBL" id="GJD66211.1"/>
    </source>
</evidence>
<dbReference type="AlphaFoldDB" id="A0AA37HHW5"/>
<reference evidence="1" key="2">
    <citation type="submission" date="2021-08" db="EMBL/GenBank/DDBJ databases">
        <authorList>
            <person name="Tani A."/>
            <person name="Ola A."/>
            <person name="Ogura Y."/>
            <person name="Katsura K."/>
            <person name="Hayashi T."/>
        </authorList>
    </citation>
    <scope>NUCLEOTIDE SEQUENCE</scope>
    <source>
        <strain evidence="1">JCM 32048</strain>
    </source>
</reference>
<dbReference type="Proteomes" id="UP001055286">
    <property type="component" value="Unassembled WGS sequence"/>
</dbReference>
<organism evidence="1 2">
    <name type="scientific">Methylobacterium frigidaeris</name>
    <dbReference type="NCBI Taxonomy" id="2038277"/>
    <lineage>
        <taxon>Bacteria</taxon>
        <taxon>Pseudomonadati</taxon>
        <taxon>Pseudomonadota</taxon>
        <taxon>Alphaproteobacteria</taxon>
        <taxon>Hyphomicrobiales</taxon>
        <taxon>Methylobacteriaceae</taxon>
        <taxon>Methylobacterium</taxon>
    </lineage>
</organism>
<protein>
    <submittedName>
        <fullName evidence="1">Uncharacterized protein</fullName>
    </submittedName>
</protein>
<evidence type="ECO:0000313" key="2">
    <source>
        <dbReference type="Proteomes" id="UP001055286"/>
    </source>
</evidence>
<name>A0AA37HHW5_9HYPH</name>
<gene>
    <name evidence="1" type="ORF">MPEAHAMD_6408</name>
</gene>
<keyword evidence="2" id="KW-1185">Reference proteome</keyword>
<comment type="caution">
    <text evidence="1">The sequence shown here is derived from an EMBL/GenBank/DDBJ whole genome shotgun (WGS) entry which is preliminary data.</text>
</comment>
<proteinExistence type="predicted"/>
<accession>A0AA37HHW5</accession>
<reference evidence="1" key="1">
    <citation type="journal article" date="2016" name="Front. Microbiol.">
        <title>Genome Sequence of the Piezophilic, Mesophilic Sulfate-Reducing Bacterium Desulfovibrio indicus J2T.</title>
        <authorList>
            <person name="Cao J."/>
            <person name="Maignien L."/>
            <person name="Shao Z."/>
            <person name="Alain K."/>
            <person name="Jebbar M."/>
        </authorList>
    </citation>
    <scope>NUCLEOTIDE SEQUENCE</scope>
    <source>
        <strain evidence="1">JCM 32048</strain>
    </source>
</reference>